<accession>A0A1U7LLL5</accession>
<dbReference type="Gene3D" id="2.130.10.10">
    <property type="entry name" value="YVTN repeat-like/Quinoprotein amine dehydrogenase"/>
    <property type="match status" value="2"/>
</dbReference>
<dbReference type="SMART" id="SM00320">
    <property type="entry name" value="WD40"/>
    <property type="match status" value="7"/>
</dbReference>
<dbReference type="InterPro" id="IPR001680">
    <property type="entry name" value="WD40_rpt"/>
</dbReference>
<organism evidence="5 6">
    <name type="scientific">Neolecta irregularis (strain DAH-3)</name>
    <dbReference type="NCBI Taxonomy" id="1198029"/>
    <lineage>
        <taxon>Eukaryota</taxon>
        <taxon>Fungi</taxon>
        <taxon>Dikarya</taxon>
        <taxon>Ascomycota</taxon>
        <taxon>Taphrinomycotina</taxon>
        <taxon>Neolectales</taxon>
        <taxon>Neolectaceae</taxon>
        <taxon>Neolecta</taxon>
    </lineage>
</organism>
<dbReference type="SUPFAM" id="SSF81383">
    <property type="entry name" value="F-box domain"/>
    <property type="match status" value="1"/>
</dbReference>
<feature type="repeat" description="WD" evidence="3">
    <location>
        <begin position="350"/>
        <end position="389"/>
    </location>
</feature>
<dbReference type="SMART" id="SM00256">
    <property type="entry name" value="FBOX"/>
    <property type="match status" value="1"/>
</dbReference>
<dbReference type="InterPro" id="IPR015943">
    <property type="entry name" value="WD40/YVTN_repeat-like_dom_sf"/>
</dbReference>
<dbReference type="InterPro" id="IPR019775">
    <property type="entry name" value="WD40_repeat_CS"/>
</dbReference>
<dbReference type="Gene3D" id="1.20.1280.50">
    <property type="match status" value="1"/>
</dbReference>
<dbReference type="InterPro" id="IPR020472">
    <property type="entry name" value="WD40_PAC1"/>
</dbReference>
<dbReference type="InterPro" id="IPR036322">
    <property type="entry name" value="WD40_repeat_dom_sf"/>
</dbReference>
<dbReference type="PROSITE" id="PS50294">
    <property type="entry name" value="WD_REPEATS_REGION"/>
    <property type="match status" value="5"/>
</dbReference>
<reference evidence="5 6" key="1">
    <citation type="submission" date="2016-04" db="EMBL/GenBank/DDBJ databases">
        <title>Evolutionary innovation and constraint leading to complex multicellularity in the Ascomycota.</title>
        <authorList>
            <person name="Cisse O."/>
            <person name="Nguyen A."/>
            <person name="Hewitt D.A."/>
            <person name="Jedd G."/>
            <person name="Stajich J.E."/>
        </authorList>
    </citation>
    <scope>NUCLEOTIDE SEQUENCE [LARGE SCALE GENOMIC DNA]</scope>
    <source>
        <strain evidence="5 6">DAH-3</strain>
    </source>
</reference>
<dbReference type="GO" id="GO:0043161">
    <property type="term" value="P:proteasome-mediated ubiquitin-dependent protein catabolic process"/>
    <property type="evidence" value="ECO:0007669"/>
    <property type="project" value="TreeGrafter"/>
</dbReference>
<evidence type="ECO:0000256" key="1">
    <source>
        <dbReference type="ARBA" id="ARBA00022574"/>
    </source>
</evidence>
<dbReference type="OMA" id="LQCFEKW"/>
<protein>
    <submittedName>
        <fullName evidence="5">F-box/WD repeat-containing protein 11</fullName>
    </submittedName>
</protein>
<dbReference type="GO" id="GO:0010992">
    <property type="term" value="P:ubiquitin recycling"/>
    <property type="evidence" value="ECO:0007669"/>
    <property type="project" value="TreeGrafter"/>
</dbReference>
<evidence type="ECO:0000259" key="4">
    <source>
        <dbReference type="PROSITE" id="PS50181"/>
    </source>
</evidence>
<sequence length="432" mass="48912">MSSRDKKSLVASLRCRFKRSLSFQSSRPCEPYLTLPVPAPIDEGIGLPDENSSRVELLRVLPTEITLHIFSHLDRSTLLTASTVCKQFNTLVNQNIYWKRLYLSQPFWRVKQNTPKSIDWKKLYINRFELERRWKKGLASPKYVRGHTDSVYCAQFDCEKIISGSRDKSINIWDLKTGHLIKSLARPQHDSHTASVLCLQFDDEIMVSGSSDYGIIIWDIQKFRILRKLFGHTAGVLDVKHNSGTIVSCSKDTSIIVWSRKGDLIRRLMGHRGPVNAIQLAGEIVVSASGDAVIKMWNTGTGECLKEFHGHTRGLACLQYDPVLGLIASGGNDQTLRIWDSKTGQATHLLESHRQLVRTLHMSNGRIVSASYDQSIKVWDYTTGRLELDFPKWHNSWIFSVQSSADRIVSASQDHSILVLNFGEGLDLGYID</sequence>
<dbReference type="Pfam" id="PF00400">
    <property type="entry name" value="WD40"/>
    <property type="match status" value="6"/>
</dbReference>
<dbReference type="Pfam" id="PF12937">
    <property type="entry name" value="F-box-like"/>
    <property type="match status" value="1"/>
</dbReference>
<evidence type="ECO:0000313" key="5">
    <source>
        <dbReference type="EMBL" id="OLL23556.1"/>
    </source>
</evidence>
<dbReference type="PANTHER" id="PTHR19849:SF1">
    <property type="entry name" value="F-BOX_WD REPEAT-CONTAINING PROTEIN 7"/>
    <property type="match status" value="1"/>
</dbReference>
<proteinExistence type="predicted"/>
<gene>
    <name evidence="5" type="ORF">NEOLI_001641</name>
</gene>
<evidence type="ECO:0000256" key="3">
    <source>
        <dbReference type="PROSITE-ProRule" id="PRU00221"/>
    </source>
</evidence>
<comment type="caution">
    <text evidence="5">The sequence shown here is derived from an EMBL/GenBank/DDBJ whole genome shotgun (WGS) entry which is preliminary data.</text>
</comment>
<feature type="repeat" description="WD" evidence="3">
    <location>
        <begin position="268"/>
        <end position="307"/>
    </location>
</feature>
<evidence type="ECO:0000256" key="2">
    <source>
        <dbReference type="ARBA" id="ARBA00022737"/>
    </source>
</evidence>
<keyword evidence="1 3" id="KW-0853">WD repeat</keyword>
<dbReference type="PROSITE" id="PS50082">
    <property type="entry name" value="WD_REPEATS_2"/>
    <property type="match status" value="5"/>
</dbReference>
<keyword evidence="2" id="KW-0677">Repeat</keyword>
<keyword evidence="6" id="KW-1185">Reference proteome</keyword>
<feature type="domain" description="F-box" evidence="4">
    <location>
        <begin position="55"/>
        <end position="101"/>
    </location>
</feature>
<dbReference type="EMBL" id="LXFE01001507">
    <property type="protein sequence ID" value="OLL23556.1"/>
    <property type="molecule type" value="Genomic_DNA"/>
</dbReference>
<dbReference type="AlphaFoldDB" id="A0A1U7LLL5"/>
<dbReference type="GO" id="GO:0005737">
    <property type="term" value="C:cytoplasm"/>
    <property type="evidence" value="ECO:0007669"/>
    <property type="project" value="TreeGrafter"/>
</dbReference>
<dbReference type="Proteomes" id="UP000186594">
    <property type="component" value="Unassembled WGS sequence"/>
</dbReference>
<dbReference type="OrthoDB" id="19711at2759"/>
<dbReference type="SUPFAM" id="SSF50978">
    <property type="entry name" value="WD40 repeat-like"/>
    <property type="match status" value="1"/>
</dbReference>
<dbReference type="GO" id="GO:0005634">
    <property type="term" value="C:nucleus"/>
    <property type="evidence" value="ECO:0007669"/>
    <property type="project" value="TreeGrafter"/>
</dbReference>
<dbReference type="STRING" id="1198029.A0A1U7LLL5"/>
<dbReference type="PRINTS" id="PR00320">
    <property type="entry name" value="GPROTEINBRPT"/>
</dbReference>
<feature type="repeat" description="WD" evidence="3">
    <location>
        <begin position="144"/>
        <end position="183"/>
    </location>
</feature>
<evidence type="ECO:0000313" key="6">
    <source>
        <dbReference type="Proteomes" id="UP000186594"/>
    </source>
</evidence>
<dbReference type="PANTHER" id="PTHR19849">
    <property type="entry name" value="PHOSPHOLIPASE A-2-ACTIVATING PROTEIN"/>
    <property type="match status" value="1"/>
</dbReference>
<dbReference type="GO" id="GO:0043130">
    <property type="term" value="F:ubiquitin binding"/>
    <property type="evidence" value="ECO:0007669"/>
    <property type="project" value="TreeGrafter"/>
</dbReference>
<dbReference type="CDD" id="cd00200">
    <property type="entry name" value="WD40"/>
    <property type="match status" value="1"/>
</dbReference>
<dbReference type="PROSITE" id="PS00678">
    <property type="entry name" value="WD_REPEATS_1"/>
    <property type="match status" value="4"/>
</dbReference>
<dbReference type="InterPro" id="IPR036047">
    <property type="entry name" value="F-box-like_dom_sf"/>
</dbReference>
<name>A0A1U7LLL5_NEOID</name>
<dbReference type="InterPro" id="IPR001810">
    <property type="entry name" value="F-box_dom"/>
</dbReference>
<feature type="repeat" description="WD" evidence="3">
    <location>
        <begin position="308"/>
        <end position="349"/>
    </location>
</feature>
<feature type="repeat" description="WD" evidence="3">
    <location>
        <begin position="189"/>
        <end position="228"/>
    </location>
</feature>
<dbReference type="PROSITE" id="PS50181">
    <property type="entry name" value="FBOX"/>
    <property type="match status" value="1"/>
</dbReference>